<feature type="transmembrane region" description="Helical" evidence="2">
    <location>
        <begin position="33"/>
        <end position="63"/>
    </location>
</feature>
<dbReference type="AlphaFoldDB" id="A0A4D6WYH2"/>
<keyword evidence="2" id="KW-0812">Transmembrane</keyword>
<keyword evidence="2" id="KW-1133">Transmembrane helix</keyword>
<dbReference type="PANTHER" id="PTHR31272:SF6">
    <property type="entry name" value="CYTOCHROME C-TYPE BIOGENESIS CCDA-LIKE CHLOROPLASTIC PROTEIN"/>
    <property type="match status" value="1"/>
</dbReference>
<organism evidence="3">
    <name type="scientific">Sphondylothamnion multifidum</name>
    <dbReference type="NCBI Taxonomy" id="193186"/>
    <lineage>
        <taxon>Eukaryota</taxon>
        <taxon>Rhodophyta</taxon>
        <taxon>Florideophyceae</taxon>
        <taxon>Rhodymeniophycidae</taxon>
        <taxon>Ceramiales</taxon>
        <taxon>Ceramiaceae</taxon>
        <taxon>Sphondylothamnion</taxon>
    </lineage>
</organism>
<protein>
    <submittedName>
        <fullName evidence="3">Thiol:disulfide interchange protein</fullName>
    </submittedName>
</protein>
<gene>
    <name evidence="3" type="primary">dsbD</name>
</gene>
<feature type="transmembrane region" description="Helical" evidence="2">
    <location>
        <begin position="148"/>
        <end position="177"/>
    </location>
</feature>
<reference evidence="3" key="2">
    <citation type="submission" date="2019-04" db="EMBL/GenBank/DDBJ databases">
        <authorList>
            <person name="Pasella M."/>
        </authorList>
    </citation>
    <scope>NUCLEOTIDE SEQUENCE</scope>
    <source>
        <strain evidence="3">PD2995</strain>
    </source>
</reference>
<reference evidence="3" key="1">
    <citation type="journal article" date="2019" name="Mol. Phylogenet. Evol.">
        <title>Morphological evolution and classification of the red algal order Ceramiales inferred using plastid phylogenomics.</title>
        <authorList>
            <person name="Diaz-Tapia P."/>
            <person name="Pasella M.M."/>
            <person name="Verbruggen H."/>
            <person name="Maggs C.A."/>
        </authorList>
    </citation>
    <scope>NUCLEOTIDE SEQUENCE</scope>
    <source>
        <strain evidence="3">PD2995</strain>
    </source>
</reference>
<dbReference type="GO" id="GO:0017004">
    <property type="term" value="P:cytochrome complex assembly"/>
    <property type="evidence" value="ECO:0007669"/>
    <property type="project" value="UniProtKB-KW"/>
</dbReference>
<evidence type="ECO:0000256" key="2">
    <source>
        <dbReference type="SAM" id="Phobius"/>
    </source>
</evidence>
<sequence>MIYNFFESYEVYFYSWQQQWYSLLIVSISHFQLSSVCIVILFGIFTSLTPCFISIIPLSLAYVSSFNKDYMSKNIFILGITSSTLLIMLLINIFNYQYIKYIDSLPVISCLILCFIGLNFLQIIDLFRANTFFTKYLNSWNNSNSIQLYNYLTGCIVGLSALPCSSSIIFIVSFWLLNSINLMLSLTYLFFYSFGYLISMFFIFNIVFNYTKISVIASIWDYFIPISGFMILTISLLNLLEKLFI</sequence>
<keyword evidence="1" id="KW-0201">Cytochrome c-type biogenesis</keyword>
<dbReference type="InterPro" id="IPR051790">
    <property type="entry name" value="Cytochrome_c-biogenesis_DsbD"/>
</dbReference>
<feature type="transmembrane region" description="Helical" evidence="2">
    <location>
        <begin position="75"/>
        <end position="99"/>
    </location>
</feature>
<keyword evidence="3" id="KW-0934">Plastid</keyword>
<proteinExistence type="predicted"/>
<feature type="transmembrane region" description="Helical" evidence="2">
    <location>
        <begin position="105"/>
        <end position="127"/>
    </location>
</feature>
<evidence type="ECO:0000256" key="1">
    <source>
        <dbReference type="ARBA" id="ARBA00022748"/>
    </source>
</evidence>
<keyword evidence="2" id="KW-0472">Membrane</keyword>
<evidence type="ECO:0000313" key="3">
    <source>
        <dbReference type="EMBL" id="QCI08707.1"/>
    </source>
</evidence>
<dbReference type="PANTHER" id="PTHR31272">
    <property type="entry name" value="CYTOCHROME C-TYPE BIOGENESIS PROTEIN HI_1454-RELATED"/>
    <property type="match status" value="1"/>
</dbReference>
<feature type="transmembrane region" description="Helical" evidence="2">
    <location>
        <begin position="189"/>
        <end position="210"/>
    </location>
</feature>
<feature type="transmembrane region" description="Helical" evidence="2">
    <location>
        <begin position="222"/>
        <end position="240"/>
    </location>
</feature>
<accession>A0A4D6WYH2</accession>
<geneLocation type="plastid" evidence="3"/>
<name>A0A4D6WYH2_9FLOR</name>
<dbReference type="EMBL" id="MK814736">
    <property type="protein sequence ID" value="QCI08707.1"/>
    <property type="molecule type" value="Genomic_DNA"/>
</dbReference>